<evidence type="ECO:0000256" key="2">
    <source>
        <dbReference type="SAM" id="MobiDB-lite"/>
    </source>
</evidence>
<feature type="coiled-coil region" evidence="1">
    <location>
        <begin position="94"/>
        <end position="128"/>
    </location>
</feature>
<protein>
    <submittedName>
        <fullName evidence="3">Uncharacterized protein</fullName>
    </submittedName>
</protein>
<accession>A0A6L2P0N6</accession>
<feature type="compositionally biased region" description="Pro residues" evidence="2">
    <location>
        <begin position="45"/>
        <end position="68"/>
    </location>
</feature>
<feature type="region of interest" description="Disordered" evidence="2">
    <location>
        <begin position="35"/>
        <end position="88"/>
    </location>
</feature>
<keyword evidence="1" id="KW-0175">Coiled coil</keyword>
<sequence>MRRIGNGFSGVDTLLFDGMLVPQQAQNVEDAIEDEDDVNELFVEPTPPSPTLATPPPPPQQEHIPSPPQAETAQPSLPPQQQPSQTAEKSMTLLNKLLETCATLTKQVENLEQDKAAQAIEITKLKKRVKRGKIAALDANEDVTLETVDADVQGRLLESHEKAYHLDLEHVKKSYIVTTAATTITTNQVPKAITSRRRRGVIIQDPEEAATASVIMQSEVKSKDKGKGILVQEPKPLKRQAQIEQDKAFARQLEAELNAIINWNDVARKNMMVYLKNMVGFKMDFFKGMTYTNIRPIFEKHYNLNQDFLERVKEEVIGQKKEEGGKRKGEDLKQDAAKKQKTNKEIEELKTRLQIVPNDDDVYTKATPLELKVPVVDYQIHHEHNKPFYKIIKADENHQLFLSFITLLKNFDREDLAMLWKLVQEIFQSSEPKNFSDDFLLNTLKNDPLSGKEIPFDKIHSGTNVE</sequence>
<organism evidence="3">
    <name type="scientific">Tanacetum cinerariifolium</name>
    <name type="common">Dalmatian daisy</name>
    <name type="synonym">Chrysanthemum cinerariifolium</name>
    <dbReference type="NCBI Taxonomy" id="118510"/>
    <lineage>
        <taxon>Eukaryota</taxon>
        <taxon>Viridiplantae</taxon>
        <taxon>Streptophyta</taxon>
        <taxon>Embryophyta</taxon>
        <taxon>Tracheophyta</taxon>
        <taxon>Spermatophyta</taxon>
        <taxon>Magnoliopsida</taxon>
        <taxon>eudicotyledons</taxon>
        <taxon>Gunneridae</taxon>
        <taxon>Pentapetalae</taxon>
        <taxon>asterids</taxon>
        <taxon>campanulids</taxon>
        <taxon>Asterales</taxon>
        <taxon>Asteraceae</taxon>
        <taxon>Asteroideae</taxon>
        <taxon>Anthemideae</taxon>
        <taxon>Anthemidinae</taxon>
        <taxon>Tanacetum</taxon>
    </lineage>
</organism>
<evidence type="ECO:0000256" key="1">
    <source>
        <dbReference type="SAM" id="Coils"/>
    </source>
</evidence>
<reference evidence="3" key="1">
    <citation type="journal article" date="2019" name="Sci. Rep.">
        <title>Draft genome of Tanacetum cinerariifolium, the natural source of mosquito coil.</title>
        <authorList>
            <person name="Yamashiro T."/>
            <person name="Shiraishi A."/>
            <person name="Satake H."/>
            <person name="Nakayama K."/>
        </authorList>
    </citation>
    <scope>NUCLEOTIDE SEQUENCE</scope>
</reference>
<dbReference type="AlphaFoldDB" id="A0A6L2P0N6"/>
<dbReference type="EMBL" id="BKCJ010010400">
    <property type="protein sequence ID" value="GEU91417.1"/>
    <property type="molecule type" value="Genomic_DNA"/>
</dbReference>
<evidence type="ECO:0000313" key="3">
    <source>
        <dbReference type="EMBL" id="GEU91417.1"/>
    </source>
</evidence>
<gene>
    <name evidence="3" type="ORF">Tci_063395</name>
</gene>
<proteinExistence type="predicted"/>
<feature type="region of interest" description="Disordered" evidence="2">
    <location>
        <begin position="320"/>
        <end position="339"/>
    </location>
</feature>
<name>A0A6L2P0N6_TANCI</name>
<comment type="caution">
    <text evidence="3">The sequence shown here is derived from an EMBL/GenBank/DDBJ whole genome shotgun (WGS) entry which is preliminary data.</text>
</comment>